<dbReference type="PANTHER" id="PTHR48078:SF6">
    <property type="entry name" value="L-THREONINE DEHYDRATASE CATABOLIC TDCB"/>
    <property type="match status" value="1"/>
</dbReference>
<dbReference type="Pfam" id="PF00291">
    <property type="entry name" value="PALP"/>
    <property type="match status" value="1"/>
</dbReference>
<dbReference type="SUPFAM" id="SSF53686">
    <property type="entry name" value="Tryptophan synthase beta subunit-like PLP-dependent enzymes"/>
    <property type="match status" value="1"/>
</dbReference>
<accession>A0ABW3FHN4</accession>
<dbReference type="InterPro" id="IPR001926">
    <property type="entry name" value="TrpB-like_PALP"/>
</dbReference>
<protein>
    <submittedName>
        <fullName evidence="5">Threonine/serine dehydratase</fullName>
    </submittedName>
</protein>
<evidence type="ECO:0000256" key="3">
    <source>
        <dbReference type="ARBA" id="ARBA00023239"/>
    </source>
</evidence>
<keyword evidence="3" id="KW-0456">Lyase</keyword>
<dbReference type="InterPro" id="IPR036052">
    <property type="entry name" value="TrpB-like_PALP_sf"/>
</dbReference>
<name>A0ABW3FHN4_9HYPH</name>
<proteinExistence type="predicted"/>
<keyword evidence="2" id="KW-0663">Pyridoxal phosphate</keyword>
<gene>
    <name evidence="5" type="ORF">ACFQ14_16425</name>
</gene>
<comment type="caution">
    <text evidence="5">The sequence shown here is derived from an EMBL/GenBank/DDBJ whole genome shotgun (WGS) entry which is preliminary data.</text>
</comment>
<dbReference type="Proteomes" id="UP001597101">
    <property type="component" value="Unassembled WGS sequence"/>
</dbReference>
<evidence type="ECO:0000256" key="1">
    <source>
        <dbReference type="ARBA" id="ARBA00001933"/>
    </source>
</evidence>
<keyword evidence="6" id="KW-1185">Reference proteome</keyword>
<comment type="cofactor">
    <cofactor evidence="1">
        <name>pyridoxal 5'-phosphate</name>
        <dbReference type="ChEBI" id="CHEBI:597326"/>
    </cofactor>
</comment>
<dbReference type="InterPro" id="IPR050147">
    <property type="entry name" value="Ser/Thr_Dehydratase"/>
</dbReference>
<reference evidence="6" key="1">
    <citation type="journal article" date="2019" name="Int. J. Syst. Evol. Microbiol.">
        <title>The Global Catalogue of Microorganisms (GCM) 10K type strain sequencing project: providing services to taxonomists for standard genome sequencing and annotation.</title>
        <authorList>
            <consortium name="The Broad Institute Genomics Platform"/>
            <consortium name="The Broad Institute Genome Sequencing Center for Infectious Disease"/>
            <person name="Wu L."/>
            <person name="Ma J."/>
        </authorList>
    </citation>
    <scope>NUCLEOTIDE SEQUENCE [LARGE SCALE GENOMIC DNA]</scope>
    <source>
        <strain evidence="6">CCUG 60023</strain>
    </source>
</reference>
<dbReference type="PANTHER" id="PTHR48078">
    <property type="entry name" value="THREONINE DEHYDRATASE, MITOCHONDRIAL-RELATED"/>
    <property type="match status" value="1"/>
</dbReference>
<sequence length="328" mass="34446">MTPSVQLNLPTFTDVEEAAARLAGHHVVTPLIESTILNERCGGRVFLKAECLQRTGSFKFRGAYNAISRLDASGNKKIVAASSGNHAQGVAEAARMLGFDATILMPSDAPRIKVDRVKRSGATIVEYDRRSEDREEILRSLGAKHTAPIVHPYNNFHVIAGQGTAGLEAAETMKARGITVDRAVVCAGGGGLLGGMMLALHSNFPDCAVHSAEPEGYDDQKRSHEVGHIVSIQADHDSVCDAIVTPQPGEMAFAIANGHIASGLVVSDEEALEAVAFAFNELKLVVEPGGAVALAAILSGKIDVRGENILATLSGGNIDPAMLARALA</sequence>
<dbReference type="PROSITE" id="PS00165">
    <property type="entry name" value="DEHYDRATASE_SER_THR"/>
    <property type="match status" value="1"/>
</dbReference>
<dbReference type="Gene3D" id="3.40.50.1100">
    <property type="match status" value="2"/>
</dbReference>
<dbReference type="RefSeq" id="WP_377213841.1">
    <property type="nucleotide sequence ID" value="NZ_JBHTJV010000026.1"/>
</dbReference>
<dbReference type="EMBL" id="JBHTJV010000026">
    <property type="protein sequence ID" value="MFD0917991.1"/>
    <property type="molecule type" value="Genomic_DNA"/>
</dbReference>
<evidence type="ECO:0000259" key="4">
    <source>
        <dbReference type="Pfam" id="PF00291"/>
    </source>
</evidence>
<evidence type="ECO:0000313" key="6">
    <source>
        <dbReference type="Proteomes" id="UP001597101"/>
    </source>
</evidence>
<evidence type="ECO:0000256" key="2">
    <source>
        <dbReference type="ARBA" id="ARBA00022898"/>
    </source>
</evidence>
<dbReference type="InterPro" id="IPR000634">
    <property type="entry name" value="Ser/Thr_deHydtase_PyrdxlP-BS"/>
</dbReference>
<dbReference type="CDD" id="cd01562">
    <property type="entry name" value="Thr-dehyd"/>
    <property type="match status" value="1"/>
</dbReference>
<evidence type="ECO:0000313" key="5">
    <source>
        <dbReference type="EMBL" id="MFD0917991.1"/>
    </source>
</evidence>
<organism evidence="5 6">
    <name type="scientific">Pseudahrensia aquimaris</name>
    <dbReference type="NCBI Taxonomy" id="744461"/>
    <lineage>
        <taxon>Bacteria</taxon>
        <taxon>Pseudomonadati</taxon>
        <taxon>Pseudomonadota</taxon>
        <taxon>Alphaproteobacteria</taxon>
        <taxon>Hyphomicrobiales</taxon>
        <taxon>Ahrensiaceae</taxon>
        <taxon>Pseudahrensia</taxon>
    </lineage>
</organism>
<feature type="domain" description="Tryptophan synthase beta chain-like PALP" evidence="4">
    <location>
        <begin position="25"/>
        <end position="315"/>
    </location>
</feature>